<dbReference type="KEGG" id="aaf:AURANDRAFT_3673"/>
<dbReference type="Gene3D" id="3.30.200.20">
    <property type="entry name" value="Phosphorylase Kinase, domain 1"/>
    <property type="match status" value="1"/>
</dbReference>
<evidence type="ECO:0000256" key="3">
    <source>
        <dbReference type="ARBA" id="ARBA00022741"/>
    </source>
</evidence>
<evidence type="ECO:0000256" key="2">
    <source>
        <dbReference type="ARBA" id="ARBA00022679"/>
    </source>
</evidence>
<dbReference type="RefSeq" id="XP_009036443.1">
    <property type="nucleotide sequence ID" value="XM_009038195.1"/>
</dbReference>
<keyword evidence="1" id="KW-0723">Serine/threonine-protein kinase</keyword>
<dbReference type="InterPro" id="IPR011009">
    <property type="entry name" value="Kinase-like_dom_sf"/>
</dbReference>
<dbReference type="AlphaFoldDB" id="F0Y8K2"/>
<dbReference type="Gene3D" id="1.10.510.10">
    <property type="entry name" value="Transferase(Phosphotransferase) domain 1"/>
    <property type="match status" value="1"/>
</dbReference>
<keyword evidence="5" id="KW-0067">ATP-binding</keyword>
<dbReference type="EMBL" id="GL833127">
    <property type="protein sequence ID" value="EGB08701.1"/>
    <property type="molecule type" value="Genomic_DNA"/>
</dbReference>
<dbReference type="OMA" id="EAGHCKI"/>
<evidence type="ECO:0000256" key="4">
    <source>
        <dbReference type="ARBA" id="ARBA00022777"/>
    </source>
</evidence>
<name>F0Y8K2_AURAN</name>
<dbReference type="SMART" id="SM00220">
    <property type="entry name" value="S_TKc"/>
    <property type="match status" value="1"/>
</dbReference>
<evidence type="ECO:0000256" key="1">
    <source>
        <dbReference type="ARBA" id="ARBA00022527"/>
    </source>
</evidence>
<keyword evidence="4" id="KW-0418">Kinase</keyword>
<feature type="non-terminal residue" evidence="7">
    <location>
        <position position="287"/>
    </location>
</feature>
<evidence type="ECO:0000313" key="8">
    <source>
        <dbReference type="Proteomes" id="UP000002729"/>
    </source>
</evidence>
<proteinExistence type="predicted"/>
<sequence>FERVKPVGRGTFGPIYCVAHKATGKLFAVKAMSKYIGKALRREHNVVMEKVCLKLLTASRFCITLHFAFQTPEHACVVVPYYAGGTLEMLLRRAPRVGGRRTLGEAGARYHVARVAFALRDVHQKGLIHRDVKPANVLLDGQGRSFLGDFGVAAVADAGRAGEHAGAARPRGRNGTVGYMAPEVCAGGARQTPAVDFFSLGCVLYELLYGRCPFRGAAAKEFRGGDDPKENMMLATRFMDPTFEAKPPFEPSEVARDLVRGLLAKDPARRLGSMAGALEVLAHGWFQ</sequence>
<dbReference type="InterPro" id="IPR008271">
    <property type="entry name" value="Ser/Thr_kinase_AS"/>
</dbReference>
<evidence type="ECO:0000259" key="6">
    <source>
        <dbReference type="PROSITE" id="PS50011"/>
    </source>
</evidence>
<dbReference type="PROSITE" id="PS50011">
    <property type="entry name" value="PROTEIN_KINASE_DOM"/>
    <property type="match status" value="1"/>
</dbReference>
<dbReference type="PANTHER" id="PTHR24355">
    <property type="entry name" value="G PROTEIN-COUPLED RECEPTOR KINASE/RIBOSOMAL PROTEIN S6 KINASE"/>
    <property type="match status" value="1"/>
</dbReference>
<dbReference type="GeneID" id="20221743"/>
<dbReference type="InterPro" id="IPR000719">
    <property type="entry name" value="Prot_kinase_dom"/>
</dbReference>
<dbReference type="GO" id="GO:0005524">
    <property type="term" value="F:ATP binding"/>
    <property type="evidence" value="ECO:0007669"/>
    <property type="project" value="UniProtKB-KW"/>
</dbReference>
<dbReference type="PROSITE" id="PS00108">
    <property type="entry name" value="PROTEIN_KINASE_ST"/>
    <property type="match status" value="1"/>
</dbReference>
<dbReference type="eggNOG" id="ENOG502QPPH">
    <property type="taxonomic scope" value="Eukaryota"/>
</dbReference>
<dbReference type="Proteomes" id="UP000002729">
    <property type="component" value="Unassembled WGS sequence"/>
</dbReference>
<keyword evidence="2" id="KW-0808">Transferase</keyword>
<evidence type="ECO:0000256" key="5">
    <source>
        <dbReference type="ARBA" id="ARBA00022840"/>
    </source>
</evidence>
<keyword evidence="8" id="KW-1185">Reference proteome</keyword>
<dbReference type="GO" id="GO:0004674">
    <property type="term" value="F:protein serine/threonine kinase activity"/>
    <property type="evidence" value="ECO:0007669"/>
    <property type="project" value="UniProtKB-KW"/>
</dbReference>
<dbReference type="Pfam" id="PF00069">
    <property type="entry name" value="Pkinase"/>
    <property type="match status" value="1"/>
</dbReference>
<accession>F0Y8K2</accession>
<feature type="domain" description="Protein kinase" evidence="6">
    <location>
        <begin position="1"/>
        <end position="286"/>
    </location>
</feature>
<keyword evidence="3" id="KW-0547">Nucleotide-binding</keyword>
<evidence type="ECO:0000313" key="7">
    <source>
        <dbReference type="EMBL" id="EGB08701.1"/>
    </source>
</evidence>
<dbReference type="OrthoDB" id="46507at2759"/>
<gene>
    <name evidence="7" type="ORF">AURANDRAFT_3673</name>
</gene>
<feature type="non-terminal residue" evidence="7">
    <location>
        <position position="1"/>
    </location>
</feature>
<dbReference type="PANTHER" id="PTHR24355:SF18">
    <property type="entry name" value="G PROTEIN-COUPLED RECEPTOR KINASE"/>
    <property type="match status" value="1"/>
</dbReference>
<dbReference type="InParanoid" id="F0Y8K2"/>
<reference evidence="7 8" key="1">
    <citation type="journal article" date="2011" name="Proc. Natl. Acad. Sci. U.S.A.">
        <title>Niche of harmful alga Aureococcus anophagefferens revealed through ecogenomics.</title>
        <authorList>
            <person name="Gobler C.J."/>
            <person name="Berry D.L."/>
            <person name="Dyhrman S.T."/>
            <person name="Wilhelm S.W."/>
            <person name="Salamov A."/>
            <person name="Lobanov A.V."/>
            <person name="Zhang Y."/>
            <person name="Collier J.L."/>
            <person name="Wurch L.L."/>
            <person name="Kustka A.B."/>
            <person name="Dill B.D."/>
            <person name="Shah M."/>
            <person name="VerBerkmoes N.C."/>
            <person name="Kuo A."/>
            <person name="Terry A."/>
            <person name="Pangilinan J."/>
            <person name="Lindquist E.A."/>
            <person name="Lucas S."/>
            <person name="Paulsen I.T."/>
            <person name="Hattenrath-Lehmann T.K."/>
            <person name="Talmage S.C."/>
            <person name="Walker E.A."/>
            <person name="Koch F."/>
            <person name="Burson A.M."/>
            <person name="Marcoval M.A."/>
            <person name="Tang Y.Z."/>
            <person name="Lecleir G.R."/>
            <person name="Coyne K.J."/>
            <person name="Berg G.M."/>
            <person name="Bertrand E.M."/>
            <person name="Saito M.A."/>
            <person name="Gladyshev V.N."/>
            <person name="Grigoriev I.V."/>
        </authorList>
    </citation>
    <scope>NUCLEOTIDE SEQUENCE [LARGE SCALE GENOMIC DNA]</scope>
    <source>
        <strain evidence="8">CCMP 1984</strain>
    </source>
</reference>
<protein>
    <recommendedName>
        <fullName evidence="6">Protein kinase domain-containing protein</fullName>
    </recommendedName>
</protein>
<dbReference type="SUPFAM" id="SSF56112">
    <property type="entry name" value="Protein kinase-like (PK-like)"/>
    <property type="match status" value="1"/>
</dbReference>
<organism evidence="8">
    <name type="scientific">Aureococcus anophagefferens</name>
    <name type="common">Harmful bloom alga</name>
    <dbReference type="NCBI Taxonomy" id="44056"/>
    <lineage>
        <taxon>Eukaryota</taxon>
        <taxon>Sar</taxon>
        <taxon>Stramenopiles</taxon>
        <taxon>Ochrophyta</taxon>
        <taxon>Pelagophyceae</taxon>
        <taxon>Pelagomonadales</taxon>
        <taxon>Pelagomonadaceae</taxon>
        <taxon>Aureococcus</taxon>
    </lineage>
</organism>